<feature type="transmembrane region" description="Helical" evidence="7">
    <location>
        <begin position="94"/>
        <end position="115"/>
    </location>
</feature>
<dbReference type="PANTHER" id="PTHR32243:SF18">
    <property type="entry name" value="INNER MEMBRANE ABC TRANSPORTER PERMEASE PROTEIN YCJP"/>
    <property type="match status" value="1"/>
</dbReference>
<sequence>MRTSRLRTLVVYLGFALFLIWVLFPLYFTVLSSFMAPSEIGVKPFHWWPENPTLANYIAIFTGDSAPFSTGQDGGIVSSTDAVARLVPAIGRSLLVGVAVVASNLIIAGAAGYAFSRYEFRGSTVAYLLLLASRVVPAIAVVLPFFVAFRHLGLLNTSLALIISYNAFTLPLAIWLLKTYFDSVPRELEEAAKVDGASRLRCLLMIVTPIARPGLIAAGLLVFLEAWSEFFYSLVLTNSLTVPPVVAGLQNLQQFSWTTLAAATMFTVVPPVLIALAFQRYIVAGLAAGSVK</sequence>
<dbReference type="AlphaFoldDB" id="A0A917U360"/>
<evidence type="ECO:0000256" key="4">
    <source>
        <dbReference type="ARBA" id="ARBA00022692"/>
    </source>
</evidence>
<feature type="transmembrane region" description="Helical" evidence="7">
    <location>
        <begin position="127"/>
        <end position="147"/>
    </location>
</feature>
<evidence type="ECO:0000256" key="5">
    <source>
        <dbReference type="ARBA" id="ARBA00022989"/>
    </source>
</evidence>
<dbReference type="Pfam" id="PF00528">
    <property type="entry name" value="BPD_transp_1"/>
    <property type="match status" value="1"/>
</dbReference>
<keyword evidence="5 7" id="KW-1133">Transmembrane helix</keyword>
<dbReference type="Proteomes" id="UP000608890">
    <property type="component" value="Unassembled WGS sequence"/>
</dbReference>
<feature type="transmembrane region" description="Helical" evidence="7">
    <location>
        <begin position="159"/>
        <end position="181"/>
    </location>
</feature>
<dbReference type="PROSITE" id="PS50928">
    <property type="entry name" value="ABC_TM1"/>
    <property type="match status" value="1"/>
</dbReference>
<dbReference type="InterPro" id="IPR035906">
    <property type="entry name" value="MetI-like_sf"/>
</dbReference>
<dbReference type="GO" id="GO:0055085">
    <property type="term" value="P:transmembrane transport"/>
    <property type="evidence" value="ECO:0007669"/>
    <property type="project" value="InterPro"/>
</dbReference>
<keyword evidence="3" id="KW-1003">Cell membrane</keyword>
<dbReference type="InterPro" id="IPR050901">
    <property type="entry name" value="BP-dep_ABC_trans_perm"/>
</dbReference>
<dbReference type="InterPro" id="IPR000515">
    <property type="entry name" value="MetI-like"/>
</dbReference>
<feature type="transmembrane region" description="Helical" evidence="7">
    <location>
        <begin position="261"/>
        <end position="282"/>
    </location>
</feature>
<keyword evidence="2 7" id="KW-0813">Transport</keyword>
<reference evidence="9" key="1">
    <citation type="journal article" date="2014" name="Int. J. Syst. Evol. Microbiol.">
        <title>Complete genome sequence of Corynebacterium casei LMG S-19264T (=DSM 44701T), isolated from a smear-ripened cheese.</title>
        <authorList>
            <consortium name="US DOE Joint Genome Institute (JGI-PGF)"/>
            <person name="Walter F."/>
            <person name="Albersmeier A."/>
            <person name="Kalinowski J."/>
            <person name="Ruckert C."/>
        </authorList>
    </citation>
    <scope>NUCLEOTIDE SEQUENCE</scope>
    <source>
        <strain evidence="9">CGMCC 4.7312</strain>
    </source>
</reference>
<dbReference type="SUPFAM" id="SSF161098">
    <property type="entry name" value="MetI-like"/>
    <property type="match status" value="1"/>
</dbReference>
<keyword evidence="6 7" id="KW-0472">Membrane</keyword>
<dbReference type="CDD" id="cd06261">
    <property type="entry name" value="TM_PBP2"/>
    <property type="match status" value="1"/>
</dbReference>
<feature type="transmembrane region" description="Helical" evidence="7">
    <location>
        <begin position="202"/>
        <end position="224"/>
    </location>
</feature>
<name>A0A917U360_9ACTN</name>
<dbReference type="RefSeq" id="WP_189047105.1">
    <property type="nucleotide sequence ID" value="NZ_BMNB01000022.1"/>
</dbReference>
<evidence type="ECO:0000256" key="3">
    <source>
        <dbReference type="ARBA" id="ARBA00022475"/>
    </source>
</evidence>
<evidence type="ECO:0000256" key="2">
    <source>
        <dbReference type="ARBA" id="ARBA00022448"/>
    </source>
</evidence>
<feature type="domain" description="ABC transmembrane type-1" evidence="8">
    <location>
        <begin position="90"/>
        <end position="278"/>
    </location>
</feature>
<reference evidence="9" key="2">
    <citation type="submission" date="2020-09" db="EMBL/GenBank/DDBJ databases">
        <authorList>
            <person name="Sun Q."/>
            <person name="Zhou Y."/>
        </authorList>
    </citation>
    <scope>NUCLEOTIDE SEQUENCE</scope>
    <source>
        <strain evidence="9">CGMCC 4.7312</strain>
    </source>
</reference>
<feature type="transmembrane region" description="Helical" evidence="7">
    <location>
        <begin position="9"/>
        <end position="28"/>
    </location>
</feature>
<evidence type="ECO:0000313" key="10">
    <source>
        <dbReference type="Proteomes" id="UP000608890"/>
    </source>
</evidence>
<dbReference type="PANTHER" id="PTHR32243">
    <property type="entry name" value="MALTOSE TRANSPORT SYSTEM PERMEASE-RELATED"/>
    <property type="match status" value="1"/>
</dbReference>
<protein>
    <submittedName>
        <fullName evidence="9">ABC transporter permease</fullName>
    </submittedName>
</protein>
<comment type="subcellular location">
    <subcellularLocation>
        <location evidence="1 7">Cell membrane</location>
        <topology evidence="1 7">Multi-pass membrane protein</topology>
    </subcellularLocation>
</comment>
<dbReference type="EMBL" id="BMNB01000022">
    <property type="protein sequence ID" value="GGM53347.1"/>
    <property type="molecule type" value="Genomic_DNA"/>
</dbReference>
<accession>A0A917U360</accession>
<evidence type="ECO:0000256" key="1">
    <source>
        <dbReference type="ARBA" id="ARBA00004651"/>
    </source>
</evidence>
<keyword evidence="10" id="KW-1185">Reference proteome</keyword>
<proteinExistence type="inferred from homology"/>
<comment type="caution">
    <text evidence="9">The sequence shown here is derived from an EMBL/GenBank/DDBJ whole genome shotgun (WGS) entry which is preliminary data.</text>
</comment>
<organism evidence="9 10">
    <name type="scientific">Micromonospora sonchi</name>
    <dbReference type="NCBI Taxonomy" id="1763543"/>
    <lineage>
        <taxon>Bacteria</taxon>
        <taxon>Bacillati</taxon>
        <taxon>Actinomycetota</taxon>
        <taxon>Actinomycetes</taxon>
        <taxon>Micromonosporales</taxon>
        <taxon>Micromonosporaceae</taxon>
        <taxon>Micromonospora</taxon>
    </lineage>
</organism>
<keyword evidence="4 7" id="KW-0812">Transmembrane</keyword>
<dbReference type="Gene3D" id="1.10.3720.10">
    <property type="entry name" value="MetI-like"/>
    <property type="match status" value="1"/>
</dbReference>
<comment type="similarity">
    <text evidence="7">Belongs to the binding-protein-dependent transport system permease family.</text>
</comment>
<dbReference type="GO" id="GO:0005886">
    <property type="term" value="C:plasma membrane"/>
    <property type="evidence" value="ECO:0007669"/>
    <property type="project" value="UniProtKB-SubCell"/>
</dbReference>
<gene>
    <name evidence="9" type="ORF">GCM10011608_42780</name>
</gene>
<evidence type="ECO:0000256" key="7">
    <source>
        <dbReference type="RuleBase" id="RU363032"/>
    </source>
</evidence>
<evidence type="ECO:0000259" key="8">
    <source>
        <dbReference type="PROSITE" id="PS50928"/>
    </source>
</evidence>
<evidence type="ECO:0000256" key="6">
    <source>
        <dbReference type="ARBA" id="ARBA00023136"/>
    </source>
</evidence>
<evidence type="ECO:0000313" key="9">
    <source>
        <dbReference type="EMBL" id="GGM53347.1"/>
    </source>
</evidence>